<evidence type="ECO:0000256" key="11">
    <source>
        <dbReference type="ARBA" id="ARBA00048802"/>
    </source>
</evidence>
<comment type="catalytic activity">
    <reaction evidence="11">
        <text>a 5,6-dihydrouridine in tRNA + NAD(+) = a uridine in tRNA + NADH + H(+)</text>
        <dbReference type="Rhea" id="RHEA:54452"/>
        <dbReference type="Rhea" id="RHEA-COMP:13339"/>
        <dbReference type="Rhea" id="RHEA-COMP:13887"/>
        <dbReference type="ChEBI" id="CHEBI:15378"/>
        <dbReference type="ChEBI" id="CHEBI:57540"/>
        <dbReference type="ChEBI" id="CHEBI:57945"/>
        <dbReference type="ChEBI" id="CHEBI:65315"/>
        <dbReference type="ChEBI" id="CHEBI:74443"/>
    </reaction>
</comment>
<dbReference type="InterPro" id="IPR024036">
    <property type="entry name" value="tRNA-dHydroUridine_Synthase_C"/>
</dbReference>
<dbReference type="eggNOG" id="COG0042">
    <property type="taxonomic scope" value="Bacteria"/>
</dbReference>
<feature type="binding site" evidence="14">
    <location>
        <position position="154"/>
    </location>
    <ligand>
        <name>FMN</name>
        <dbReference type="ChEBI" id="CHEBI:58210"/>
    </ligand>
</feature>
<dbReference type="InterPro" id="IPR018517">
    <property type="entry name" value="tRNA_hU_synthase_CS"/>
</dbReference>
<feature type="domain" description="DUS-like FMN-binding" evidence="15">
    <location>
        <begin position="30"/>
        <end position="302"/>
    </location>
</feature>
<feature type="binding site" evidence="14">
    <location>
        <begin position="239"/>
        <end position="240"/>
    </location>
    <ligand>
        <name>FMN</name>
        <dbReference type="ChEBI" id="CHEBI:58210"/>
    </ligand>
</feature>
<evidence type="ECO:0000256" key="1">
    <source>
        <dbReference type="ARBA" id="ARBA00001917"/>
    </source>
</evidence>
<feature type="binding site" evidence="14">
    <location>
        <position position="184"/>
    </location>
    <ligand>
        <name>FMN</name>
        <dbReference type="ChEBI" id="CHEBI:58210"/>
    </ligand>
</feature>
<reference evidence="17" key="1">
    <citation type="journal article" date="2014" name="BMC Genomics">
        <title>Genome sequencing of two Neorhizobium galegae strains reveals a noeT gene responsible for the unusual acetylation of the nodulation factors.</title>
        <authorList>
            <person name="Osterman J."/>
            <person name="Marsh J."/>
            <person name="Laine P.K."/>
            <person name="Zeng Z."/>
            <person name="Alatalo E."/>
            <person name="Sullivan J.T."/>
            <person name="Young J.P."/>
            <person name="Thomas-Oates J."/>
            <person name="Paulin L."/>
            <person name="Lindstrom K."/>
        </authorList>
    </citation>
    <scope>NUCLEOTIDE SEQUENCE [LARGE SCALE GENOMIC DNA]</scope>
    <source>
        <strain evidence="17">HAMBI 540</strain>
    </source>
</reference>
<dbReference type="PATRIC" id="fig|1028800.3.peg.1619"/>
<comment type="similarity">
    <text evidence="12">Belongs to the dus family.</text>
</comment>
<evidence type="ECO:0000256" key="3">
    <source>
        <dbReference type="ARBA" id="ARBA00022555"/>
    </source>
</evidence>
<evidence type="ECO:0000256" key="13">
    <source>
        <dbReference type="PIRSR" id="PIRSR006621-1"/>
    </source>
</evidence>
<dbReference type="KEGG" id="ngg:RG540_CH16100"/>
<evidence type="ECO:0000256" key="14">
    <source>
        <dbReference type="PIRSR" id="PIRSR006621-2"/>
    </source>
</evidence>
<evidence type="ECO:0000256" key="7">
    <source>
        <dbReference type="ARBA" id="ARBA00022857"/>
    </source>
</evidence>
<evidence type="ECO:0000313" key="16">
    <source>
        <dbReference type="EMBL" id="CDN47782.1"/>
    </source>
</evidence>
<dbReference type="Gene3D" id="1.10.1200.80">
    <property type="entry name" value="Putative flavin oxidoreducatase, domain 2"/>
    <property type="match status" value="1"/>
</dbReference>
<dbReference type="PANTHER" id="PTHR45846">
    <property type="entry name" value="TRNA-DIHYDROURIDINE(47) SYNTHASE [NAD(P)(+)]-LIKE"/>
    <property type="match status" value="1"/>
</dbReference>
<evidence type="ECO:0000256" key="6">
    <source>
        <dbReference type="ARBA" id="ARBA00022694"/>
    </source>
</evidence>
<dbReference type="GO" id="GO:0017150">
    <property type="term" value="F:tRNA dihydrouridine synthase activity"/>
    <property type="evidence" value="ECO:0007669"/>
    <property type="project" value="InterPro"/>
</dbReference>
<evidence type="ECO:0000256" key="5">
    <source>
        <dbReference type="ARBA" id="ARBA00022643"/>
    </source>
</evidence>
<dbReference type="Gene3D" id="3.20.20.70">
    <property type="entry name" value="Aldolase class I"/>
    <property type="match status" value="1"/>
</dbReference>
<organism evidence="16 17">
    <name type="scientific">Neorhizobium galegae bv. orientalis str. HAMBI 540</name>
    <dbReference type="NCBI Taxonomy" id="1028800"/>
    <lineage>
        <taxon>Bacteria</taxon>
        <taxon>Pseudomonadati</taxon>
        <taxon>Pseudomonadota</taxon>
        <taxon>Alphaproteobacteria</taxon>
        <taxon>Hyphomicrobiales</taxon>
        <taxon>Rhizobiaceae</taxon>
        <taxon>Rhizobium/Agrobacterium group</taxon>
        <taxon>Neorhizobium</taxon>
    </lineage>
</organism>
<dbReference type="PANTHER" id="PTHR45846:SF1">
    <property type="entry name" value="TRNA-DIHYDROURIDINE(47) SYNTHASE [NAD(P)(+)]-LIKE"/>
    <property type="match status" value="1"/>
</dbReference>
<dbReference type="NCBIfam" id="TIGR00737">
    <property type="entry name" value="nifR3_yhdG"/>
    <property type="match status" value="1"/>
</dbReference>
<sequence>MCPKDHHLSFQDLAKPFQIGPVAIRNRVVLAPMSGVTDLPFRQLAWRYGAGLVVTEMVASGELILNRGESWARLKGAGISPHMVQLAGREAKPMAEAAKIAADNGADIIDINMGCPAKKVTGGYSGSALMRDPDHALSMIEATVNAVSVPVTLKMRLGWDENSINAPEIARRAEQAGVRLVTIHGRTRMQFYEGRADWDAIRAVRDAISIPLIANGDVESPEDAQAILARSGADAVMVGRGAQGRPWHVGWLAGHAGPTRSEIPGLVVEHYEAMLELYGREAGLRHARKQLGWYLDRYAAGLPVEEKAAIMISKDPADVSRRMTAALGGQSVAAQKEAA</sequence>
<evidence type="ECO:0000256" key="8">
    <source>
        <dbReference type="ARBA" id="ARBA00022884"/>
    </source>
</evidence>
<dbReference type="Pfam" id="PF01207">
    <property type="entry name" value="Dus"/>
    <property type="match status" value="1"/>
</dbReference>
<feature type="binding site" evidence="14">
    <location>
        <position position="85"/>
    </location>
    <ligand>
        <name>FMN</name>
        <dbReference type="ChEBI" id="CHEBI:58210"/>
    </ligand>
</feature>
<feature type="active site" description="Proton donor" evidence="13">
    <location>
        <position position="115"/>
    </location>
</feature>
<dbReference type="GO" id="GO:0000049">
    <property type="term" value="F:tRNA binding"/>
    <property type="evidence" value="ECO:0007669"/>
    <property type="project" value="UniProtKB-KW"/>
</dbReference>
<evidence type="ECO:0000259" key="15">
    <source>
        <dbReference type="Pfam" id="PF01207"/>
    </source>
</evidence>
<evidence type="ECO:0000256" key="10">
    <source>
        <dbReference type="ARBA" id="ARBA00048205"/>
    </source>
</evidence>
<dbReference type="CDD" id="cd02801">
    <property type="entry name" value="DUS_like_FMN"/>
    <property type="match status" value="1"/>
</dbReference>
<dbReference type="OrthoDB" id="9764501at2"/>
<protein>
    <recommendedName>
        <fullName evidence="12">tRNA-dihydrouridine synthase</fullName>
        <ecNumber evidence="12">1.3.1.-</ecNumber>
    </recommendedName>
</protein>
<evidence type="ECO:0000313" key="17">
    <source>
        <dbReference type="Proteomes" id="UP000028181"/>
    </source>
</evidence>
<comment type="cofactor">
    <cofactor evidence="1 12 14">
        <name>FMN</name>
        <dbReference type="ChEBI" id="CHEBI:58210"/>
    </cofactor>
</comment>
<keyword evidence="17" id="KW-1185">Reference proteome</keyword>
<dbReference type="PIRSF" id="PIRSF006621">
    <property type="entry name" value="Dus"/>
    <property type="match status" value="1"/>
</dbReference>
<keyword evidence="9 12" id="KW-0560">Oxidoreductase</keyword>
<evidence type="ECO:0000256" key="2">
    <source>
        <dbReference type="ARBA" id="ARBA00002790"/>
    </source>
</evidence>
<dbReference type="SUPFAM" id="SSF51395">
    <property type="entry name" value="FMN-linked oxidoreductases"/>
    <property type="match status" value="1"/>
</dbReference>
<gene>
    <name evidence="16" type="ORF">RG540_CH16100</name>
</gene>
<comment type="catalytic activity">
    <reaction evidence="10">
        <text>a 5,6-dihydrouridine in tRNA + NADP(+) = a uridine in tRNA + NADPH + H(+)</text>
        <dbReference type="Rhea" id="RHEA:23624"/>
        <dbReference type="Rhea" id="RHEA-COMP:13339"/>
        <dbReference type="Rhea" id="RHEA-COMP:13887"/>
        <dbReference type="ChEBI" id="CHEBI:15378"/>
        <dbReference type="ChEBI" id="CHEBI:57783"/>
        <dbReference type="ChEBI" id="CHEBI:58349"/>
        <dbReference type="ChEBI" id="CHEBI:65315"/>
        <dbReference type="ChEBI" id="CHEBI:74443"/>
    </reaction>
</comment>
<dbReference type="GO" id="GO:0050660">
    <property type="term" value="F:flavin adenine dinucleotide binding"/>
    <property type="evidence" value="ECO:0007669"/>
    <property type="project" value="InterPro"/>
</dbReference>
<keyword evidence="4 12" id="KW-0285">Flavoprotein</keyword>
<proteinExistence type="inferred from homology"/>
<evidence type="ECO:0000256" key="4">
    <source>
        <dbReference type="ARBA" id="ARBA00022630"/>
    </source>
</evidence>
<dbReference type="InterPro" id="IPR001269">
    <property type="entry name" value="DUS_fam"/>
</dbReference>
<keyword evidence="14" id="KW-0547">Nucleotide-binding</keyword>
<keyword evidence="3" id="KW-0820">tRNA-binding</keyword>
<dbReference type="InterPro" id="IPR004652">
    <property type="entry name" value="DusB-like"/>
</dbReference>
<dbReference type="InterPro" id="IPR013785">
    <property type="entry name" value="Aldolase_TIM"/>
</dbReference>
<evidence type="ECO:0000256" key="9">
    <source>
        <dbReference type="ARBA" id="ARBA00023002"/>
    </source>
</evidence>
<evidence type="ECO:0000256" key="12">
    <source>
        <dbReference type="PIRNR" id="PIRNR006621"/>
    </source>
</evidence>
<name>A0A068SNC9_NEOGA</name>
<dbReference type="InterPro" id="IPR035587">
    <property type="entry name" value="DUS-like_FMN-bd"/>
</dbReference>
<keyword evidence="5 12" id="KW-0288">FMN</keyword>
<keyword evidence="8" id="KW-0694">RNA-binding</keyword>
<dbReference type="EMBL" id="HG938353">
    <property type="protein sequence ID" value="CDN47782.1"/>
    <property type="molecule type" value="Genomic_DNA"/>
</dbReference>
<keyword evidence="7" id="KW-0521">NADP</keyword>
<dbReference type="Proteomes" id="UP000028181">
    <property type="component" value="Chromosome I"/>
</dbReference>
<keyword evidence="6 12" id="KW-0819">tRNA processing</keyword>
<dbReference type="EC" id="1.3.1.-" evidence="12"/>
<comment type="function">
    <text evidence="2 12">Catalyzes the synthesis of 5,6-dihydrouridine (D), a modified base found in the D-loop of most tRNAs, via the reduction of the C5-C6 double bond in target uridines.</text>
</comment>
<dbReference type="GeneID" id="24256848"/>
<dbReference type="HOGENOM" id="CLU_013299_0_1_5"/>
<dbReference type="RefSeq" id="WP_038586416.1">
    <property type="nucleotide sequence ID" value="NZ_HG938353.1"/>
</dbReference>
<accession>A0A068SNC9</accession>
<dbReference type="PROSITE" id="PS01136">
    <property type="entry name" value="UPF0034"/>
    <property type="match status" value="1"/>
</dbReference>
<dbReference type="AlphaFoldDB" id="A0A068SNC9"/>